<gene>
    <name evidence="2" type="ORF">SAMN05444145_11033</name>
</gene>
<feature type="transmembrane region" description="Helical" evidence="1">
    <location>
        <begin position="64"/>
        <end position="86"/>
    </location>
</feature>
<dbReference type="EMBL" id="FNRI01000010">
    <property type="protein sequence ID" value="SEA95865.1"/>
    <property type="molecule type" value="Genomic_DNA"/>
</dbReference>
<dbReference type="OrthoDB" id="1004786at2"/>
<organism evidence="2 3">
    <name type="scientific">Alistipes timonensis JC136</name>
    <dbReference type="NCBI Taxonomy" id="1033731"/>
    <lineage>
        <taxon>Bacteria</taxon>
        <taxon>Pseudomonadati</taxon>
        <taxon>Bacteroidota</taxon>
        <taxon>Bacteroidia</taxon>
        <taxon>Bacteroidales</taxon>
        <taxon>Rikenellaceae</taxon>
        <taxon>Alistipes</taxon>
    </lineage>
</organism>
<keyword evidence="3" id="KW-1185">Reference proteome</keyword>
<dbReference type="AlphaFoldDB" id="A0A1H4FF04"/>
<keyword evidence="1" id="KW-0812">Transmembrane</keyword>
<dbReference type="RefSeq" id="WP_010266016.1">
    <property type="nucleotide sequence ID" value="NZ_CAEG01000017.1"/>
</dbReference>
<accession>A0A1H4FF04</accession>
<proteinExistence type="predicted"/>
<evidence type="ECO:0000313" key="2">
    <source>
        <dbReference type="EMBL" id="SEA95865.1"/>
    </source>
</evidence>
<sequence>MSILTLVFGLLSGCFLSVLVGIIGSRRRIGFGWAFLLSVIFTPLVGLVVALLTDPLPGGDQRWGCIGTFVAVLGMLFLAAFLLLLLTGGTMLLAL</sequence>
<evidence type="ECO:0000256" key="1">
    <source>
        <dbReference type="SAM" id="Phobius"/>
    </source>
</evidence>
<evidence type="ECO:0000313" key="3">
    <source>
        <dbReference type="Proteomes" id="UP000183253"/>
    </source>
</evidence>
<keyword evidence="1" id="KW-1133">Transmembrane helix</keyword>
<name>A0A1H4FF04_9BACT</name>
<feature type="transmembrane region" description="Helical" evidence="1">
    <location>
        <begin position="31"/>
        <end position="52"/>
    </location>
</feature>
<protein>
    <submittedName>
        <fullName evidence="2">Uncharacterized protein</fullName>
    </submittedName>
</protein>
<dbReference type="STRING" id="1033731.SAMN05444145_11033"/>
<keyword evidence="1" id="KW-0472">Membrane</keyword>
<dbReference type="Proteomes" id="UP000183253">
    <property type="component" value="Unassembled WGS sequence"/>
</dbReference>
<reference evidence="2 3" key="1">
    <citation type="submission" date="2016-10" db="EMBL/GenBank/DDBJ databases">
        <authorList>
            <person name="de Groot N.N."/>
        </authorList>
    </citation>
    <scope>NUCLEOTIDE SEQUENCE [LARGE SCALE GENOMIC DNA]</scope>
    <source>
        <strain evidence="2 3">DSM 25383</strain>
    </source>
</reference>